<dbReference type="Proteomes" id="UP000582974">
    <property type="component" value="Unassembled WGS sequence"/>
</dbReference>
<dbReference type="EMBL" id="JACCKD010000004">
    <property type="protein sequence ID" value="MBA0126594.1"/>
    <property type="molecule type" value="Genomic_DNA"/>
</dbReference>
<evidence type="ECO:0000259" key="3">
    <source>
        <dbReference type="Pfam" id="PF13556"/>
    </source>
</evidence>
<name>A0A838ABH8_9PSEU</name>
<dbReference type="InterPro" id="IPR025736">
    <property type="entry name" value="PucR_C-HTH_dom"/>
</dbReference>
<sequence length="540" mass="57132">MLPTVSEVLAMPVMRRAAPRVVAGSAGLSRPVRWVHSAELADIAHLLRGGELVLTTGIALPDDGAALAGYVGELAEVDVAGLVVELGRRWTGELPAALREACEAAGLPLVALRRETRFVTVAQHVGELIVDAQLAELRATEHIHETFTALSVSGAGQSEILGVLVRMAGLPVVLESIRHQILGYDLAGDDPGELLAGWEQRSRAVGHGQRTAYHQEQGWLVTSVGARGDDWGRLVLLAPDEPSRREVVLLERAAAALALDRLATRDRESLERQTHRTLLTALSGTSEPEATVLDRCAEAGVPVRERLLVGITVTPRAVREAGPATLAAQEAVRDLADVASSAARQADVPALIGVTSDNTVGCLLSLPRDADATAVTDGFAARIHRAVAAMPRATPATVAAGSEVTDPAAVRRSIAEADHVAAAAAGVREERPCHRLRDVHVRGLLHLLGDDDRVAAFAERELGALAAYDGDNGTTLLGTLRAFVEHSGNKAAAAAALHLSRPAFYERLQRIERILGADLADPEVRTSLHLAVLASEATRR</sequence>
<dbReference type="Gene3D" id="1.10.10.2840">
    <property type="entry name" value="PucR C-terminal helix-turn-helix domain"/>
    <property type="match status" value="1"/>
</dbReference>
<dbReference type="Pfam" id="PF17853">
    <property type="entry name" value="GGDEF_2"/>
    <property type="match status" value="1"/>
</dbReference>
<dbReference type="InterPro" id="IPR051448">
    <property type="entry name" value="CdaR-like_regulators"/>
</dbReference>
<evidence type="ECO:0000313" key="5">
    <source>
        <dbReference type="EMBL" id="MBA0126594.1"/>
    </source>
</evidence>
<dbReference type="PANTHER" id="PTHR33744">
    <property type="entry name" value="CARBOHYDRATE DIACID REGULATOR"/>
    <property type="match status" value="1"/>
</dbReference>
<evidence type="ECO:0000259" key="4">
    <source>
        <dbReference type="Pfam" id="PF17853"/>
    </source>
</evidence>
<proteinExistence type="inferred from homology"/>
<dbReference type="PANTHER" id="PTHR33744:SF1">
    <property type="entry name" value="DNA-BINDING TRANSCRIPTIONAL ACTIVATOR ADER"/>
    <property type="match status" value="1"/>
</dbReference>
<dbReference type="InterPro" id="IPR042070">
    <property type="entry name" value="PucR_C-HTH_sf"/>
</dbReference>
<accession>A0A838ABH8</accession>
<reference evidence="5 6" key="1">
    <citation type="submission" date="2020-07" db="EMBL/GenBank/DDBJ databases">
        <title>Genome of Haloechinothrix sp.</title>
        <authorList>
            <person name="Tang S.-K."/>
            <person name="Yang L."/>
            <person name="Zhu W.-Y."/>
        </authorList>
    </citation>
    <scope>NUCLEOTIDE SEQUENCE [LARGE SCALE GENOMIC DNA]</scope>
    <source>
        <strain evidence="5 6">YIM 98757</strain>
    </source>
</reference>
<evidence type="ECO:0000256" key="1">
    <source>
        <dbReference type="ARBA" id="ARBA00006754"/>
    </source>
</evidence>
<comment type="caution">
    <text evidence="5">The sequence shown here is derived from an EMBL/GenBank/DDBJ whole genome shotgun (WGS) entry which is preliminary data.</text>
</comment>
<evidence type="ECO:0000259" key="2">
    <source>
        <dbReference type="Pfam" id="PF07905"/>
    </source>
</evidence>
<feature type="domain" description="Purine catabolism PurC-like" evidence="2">
    <location>
        <begin position="7"/>
        <end position="129"/>
    </location>
</feature>
<keyword evidence="6" id="KW-1185">Reference proteome</keyword>
<dbReference type="AlphaFoldDB" id="A0A838ABH8"/>
<protein>
    <submittedName>
        <fullName evidence="5">PucR family transcriptional regulator</fullName>
    </submittedName>
</protein>
<feature type="domain" description="CdaR GGDEF-like" evidence="4">
    <location>
        <begin position="284"/>
        <end position="422"/>
    </location>
</feature>
<dbReference type="Pfam" id="PF13556">
    <property type="entry name" value="HTH_30"/>
    <property type="match status" value="1"/>
</dbReference>
<dbReference type="Pfam" id="PF07905">
    <property type="entry name" value="PucR"/>
    <property type="match status" value="1"/>
</dbReference>
<dbReference type="InterPro" id="IPR012914">
    <property type="entry name" value="PucR_dom"/>
</dbReference>
<dbReference type="InterPro" id="IPR041522">
    <property type="entry name" value="CdaR_GGDEF"/>
</dbReference>
<comment type="similarity">
    <text evidence="1">Belongs to the CdaR family.</text>
</comment>
<dbReference type="RefSeq" id="WP_180893558.1">
    <property type="nucleotide sequence ID" value="NZ_JACCKD010000004.1"/>
</dbReference>
<evidence type="ECO:0000313" key="6">
    <source>
        <dbReference type="Proteomes" id="UP000582974"/>
    </source>
</evidence>
<gene>
    <name evidence="5" type="ORF">H0B56_13665</name>
</gene>
<feature type="domain" description="PucR C-terminal helix-turn-helix" evidence="3">
    <location>
        <begin position="476"/>
        <end position="534"/>
    </location>
</feature>
<organism evidence="5 6">
    <name type="scientific">Haloechinothrix aidingensis</name>
    <dbReference type="NCBI Taxonomy" id="2752311"/>
    <lineage>
        <taxon>Bacteria</taxon>
        <taxon>Bacillati</taxon>
        <taxon>Actinomycetota</taxon>
        <taxon>Actinomycetes</taxon>
        <taxon>Pseudonocardiales</taxon>
        <taxon>Pseudonocardiaceae</taxon>
        <taxon>Haloechinothrix</taxon>
    </lineage>
</organism>